<evidence type="ECO:0000256" key="1">
    <source>
        <dbReference type="SAM" id="MobiDB-lite"/>
    </source>
</evidence>
<feature type="region of interest" description="Disordered" evidence="1">
    <location>
        <begin position="331"/>
        <end position="367"/>
    </location>
</feature>
<evidence type="ECO:0008006" key="4">
    <source>
        <dbReference type="Google" id="ProtNLM"/>
    </source>
</evidence>
<name>A0A3D8R115_9HELO</name>
<reference evidence="2 3" key="1">
    <citation type="journal article" date="2018" name="IMA Fungus">
        <title>IMA Genome-F 9: Draft genome sequence of Annulohypoxylon stygium, Aspergillus mulundensis, Berkeleyomyces basicola (syn. Thielaviopsis basicola), Ceratocystis smalleyi, two Cercospora beticola strains, Coleophoma cylindrospora, Fusarium fracticaudum, Phialophora cf. hyalina, and Morchella septimelata.</title>
        <authorList>
            <person name="Wingfield B.D."/>
            <person name="Bills G.F."/>
            <person name="Dong Y."/>
            <person name="Huang W."/>
            <person name="Nel W.J."/>
            <person name="Swalarsk-Parry B.S."/>
            <person name="Vaghefi N."/>
            <person name="Wilken P.M."/>
            <person name="An Z."/>
            <person name="de Beer Z.W."/>
            <person name="De Vos L."/>
            <person name="Chen L."/>
            <person name="Duong T.A."/>
            <person name="Gao Y."/>
            <person name="Hammerbacher A."/>
            <person name="Kikkert J.R."/>
            <person name="Li Y."/>
            <person name="Li H."/>
            <person name="Li K."/>
            <person name="Li Q."/>
            <person name="Liu X."/>
            <person name="Ma X."/>
            <person name="Naidoo K."/>
            <person name="Pethybridge S.J."/>
            <person name="Sun J."/>
            <person name="Steenkamp E.T."/>
            <person name="van der Nest M.A."/>
            <person name="van Wyk S."/>
            <person name="Wingfield M.J."/>
            <person name="Xiong C."/>
            <person name="Yue Q."/>
            <person name="Zhang X."/>
        </authorList>
    </citation>
    <scope>NUCLEOTIDE SEQUENCE [LARGE SCALE GENOMIC DNA]</scope>
    <source>
        <strain evidence="2 3">BP6252</strain>
    </source>
</reference>
<dbReference type="AlphaFoldDB" id="A0A3D8R115"/>
<gene>
    <name evidence="2" type="ORF">BP6252_09128</name>
</gene>
<feature type="region of interest" description="Disordered" evidence="1">
    <location>
        <begin position="80"/>
        <end position="139"/>
    </location>
</feature>
<accession>A0A3D8R115</accession>
<feature type="compositionally biased region" description="Polar residues" evidence="1">
    <location>
        <begin position="119"/>
        <end position="132"/>
    </location>
</feature>
<organism evidence="2 3">
    <name type="scientific">Coleophoma cylindrospora</name>
    <dbReference type="NCBI Taxonomy" id="1849047"/>
    <lineage>
        <taxon>Eukaryota</taxon>
        <taxon>Fungi</taxon>
        <taxon>Dikarya</taxon>
        <taxon>Ascomycota</taxon>
        <taxon>Pezizomycotina</taxon>
        <taxon>Leotiomycetes</taxon>
        <taxon>Helotiales</taxon>
        <taxon>Dermateaceae</taxon>
        <taxon>Coleophoma</taxon>
    </lineage>
</organism>
<sequence length="441" mass="49319">MESLYIEHGVQDSRQSRSRDSHLSSTAADFQALHIRTSSAASSRPEVTTPWHTNTPTSYFGPEHDRHAGSIVTSPAAQTYSPFPQLSQSDLGPNWSSPTAPTPEQISTRPPPLLRLDSSPEQYSSQHSNKAISQPVLRDPAKMSTMGIQQYDARFDSGMRQSYTWPHFEMPQQYIPQDMNPGNLTPYDVNMPIYSRSLSSSPPRACLTPEQRELKRQRDQARRCTKTRTRKERTPSSNSNTYVPSQGNTPEPIPRSLPDYQTLTSAPHMAHSPLIQSPGFIPAYSPQSPYPPHMGEATPTEMYTPVFTTMGSNDFEIPSYHVPYSSGEESSIQSYVTRPHSMSSASDAPSMYQSHHSPSISSPDSSAEPVRVVHSRPKPQCWEHGCNGRQFSTFSNLLRHQREKSGVAAKSTCPHCGAEFTRTTARNGHMLHDKCKQRRYT</sequence>
<feature type="region of interest" description="Disordered" evidence="1">
    <location>
        <begin position="37"/>
        <end position="68"/>
    </location>
</feature>
<dbReference type="Proteomes" id="UP000256645">
    <property type="component" value="Unassembled WGS sequence"/>
</dbReference>
<feature type="compositionally biased region" description="Polar residues" evidence="1">
    <location>
        <begin position="235"/>
        <end position="249"/>
    </location>
</feature>
<proteinExistence type="predicted"/>
<comment type="caution">
    <text evidence="2">The sequence shown here is derived from an EMBL/GenBank/DDBJ whole genome shotgun (WGS) entry which is preliminary data.</text>
</comment>
<dbReference type="EMBL" id="PDLM01000010">
    <property type="protein sequence ID" value="RDW67732.1"/>
    <property type="molecule type" value="Genomic_DNA"/>
</dbReference>
<feature type="region of interest" description="Disordered" evidence="1">
    <location>
        <begin position="1"/>
        <end position="25"/>
    </location>
</feature>
<evidence type="ECO:0000313" key="2">
    <source>
        <dbReference type="EMBL" id="RDW67732.1"/>
    </source>
</evidence>
<evidence type="ECO:0000313" key="3">
    <source>
        <dbReference type="Proteomes" id="UP000256645"/>
    </source>
</evidence>
<feature type="compositionally biased region" description="Basic and acidic residues" evidence="1">
    <location>
        <begin position="9"/>
        <end position="22"/>
    </location>
</feature>
<feature type="compositionally biased region" description="Polar residues" evidence="1">
    <location>
        <begin position="37"/>
        <end position="58"/>
    </location>
</feature>
<dbReference type="Gene3D" id="3.30.160.60">
    <property type="entry name" value="Classic Zinc Finger"/>
    <property type="match status" value="1"/>
</dbReference>
<keyword evidence="3" id="KW-1185">Reference proteome</keyword>
<protein>
    <recommendedName>
        <fullName evidence="4">C2H2-type domain-containing protein</fullName>
    </recommendedName>
</protein>
<feature type="compositionally biased region" description="Polar residues" evidence="1">
    <location>
        <begin position="80"/>
        <end position="108"/>
    </location>
</feature>
<feature type="compositionally biased region" description="Polar residues" evidence="1">
    <location>
        <begin position="331"/>
        <end position="353"/>
    </location>
</feature>
<feature type="compositionally biased region" description="Low complexity" evidence="1">
    <location>
        <begin position="354"/>
        <end position="366"/>
    </location>
</feature>
<dbReference type="OrthoDB" id="5366256at2759"/>
<feature type="compositionally biased region" description="Basic and acidic residues" evidence="1">
    <location>
        <begin position="210"/>
        <end position="222"/>
    </location>
</feature>
<feature type="region of interest" description="Disordered" evidence="1">
    <location>
        <begin position="195"/>
        <end position="263"/>
    </location>
</feature>